<feature type="transmembrane region" description="Helical" evidence="1">
    <location>
        <begin position="20"/>
        <end position="42"/>
    </location>
</feature>
<sequence length="272" mass="29971">MLTKLLKYEFRDTARTIPFLYLITLFFAAIAFIAGRLKISFITATSSVFLIIAGVSVFIVTFALVAIRFYRNLYSNEGYLMFTLPVKPHELLISKVIAGFCWITASLAVFAGALFEAMHRLGFGLNELAEIRNELAKAGLENAIYLIIPAVLFSILFFISQIYFAITVANMPCFRGIGVAASFIAFIVTYVALKIVETAAAIFIPLSVNINLIGRKASITTDSMFGYLLASIQGNEPVNITVGIGGYLIDIIIVCVLLYVTGRLMNRKVSLR</sequence>
<name>A0A318XND9_9FIRM</name>
<feature type="transmembrane region" description="Helical" evidence="1">
    <location>
        <begin position="173"/>
        <end position="193"/>
    </location>
</feature>
<comment type="caution">
    <text evidence="2">The sequence shown here is derived from an EMBL/GenBank/DDBJ whole genome shotgun (WGS) entry which is preliminary data.</text>
</comment>
<keyword evidence="3" id="KW-1185">Reference proteome</keyword>
<reference evidence="2 3" key="1">
    <citation type="submission" date="2018-06" db="EMBL/GenBank/DDBJ databases">
        <title>Genomic Encyclopedia of Type Strains, Phase I: the one thousand microbial genomes (KMG-I) project.</title>
        <authorList>
            <person name="Kyrpides N."/>
        </authorList>
    </citation>
    <scope>NUCLEOTIDE SEQUENCE [LARGE SCALE GENOMIC DNA]</scope>
    <source>
        <strain evidence="2 3">DSM 19573</strain>
    </source>
</reference>
<dbReference type="OrthoDB" id="9816138at2"/>
<keyword evidence="1" id="KW-0472">Membrane</keyword>
<keyword evidence="1" id="KW-1133">Transmembrane helix</keyword>
<accession>A0A318XND9</accession>
<feature type="transmembrane region" description="Helical" evidence="1">
    <location>
        <begin position="244"/>
        <end position="262"/>
    </location>
</feature>
<feature type="transmembrane region" description="Helical" evidence="1">
    <location>
        <begin position="91"/>
        <end position="115"/>
    </location>
</feature>
<dbReference type="RefSeq" id="WP_110462167.1">
    <property type="nucleotide sequence ID" value="NZ_QKMR01000011.1"/>
</dbReference>
<dbReference type="AlphaFoldDB" id="A0A318XND9"/>
<keyword evidence="1" id="KW-0812">Transmembrane</keyword>
<evidence type="ECO:0008006" key="4">
    <source>
        <dbReference type="Google" id="ProtNLM"/>
    </source>
</evidence>
<organism evidence="2 3">
    <name type="scientific">Ruminiclostridium sufflavum DSM 19573</name>
    <dbReference type="NCBI Taxonomy" id="1121337"/>
    <lineage>
        <taxon>Bacteria</taxon>
        <taxon>Bacillati</taxon>
        <taxon>Bacillota</taxon>
        <taxon>Clostridia</taxon>
        <taxon>Eubacteriales</taxon>
        <taxon>Oscillospiraceae</taxon>
        <taxon>Ruminiclostridium</taxon>
    </lineage>
</organism>
<protein>
    <recommendedName>
        <fullName evidence="4">ABC-2 family transporter</fullName>
    </recommendedName>
</protein>
<evidence type="ECO:0000313" key="3">
    <source>
        <dbReference type="Proteomes" id="UP000248132"/>
    </source>
</evidence>
<dbReference type="EMBL" id="QKMR01000011">
    <property type="protein sequence ID" value="PYG87471.1"/>
    <property type="molecule type" value="Genomic_DNA"/>
</dbReference>
<gene>
    <name evidence="2" type="ORF">LY28_02141</name>
</gene>
<feature type="transmembrane region" description="Helical" evidence="1">
    <location>
        <begin position="48"/>
        <end position="70"/>
    </location>
</feature>
<evidence type="ECO:0000256" key="1">
    <source>
        <dbReference type="SAM" id="Phobius"/>
    </source>
</evidence>
<evidence type="ECO:0000313" key="2">
    <source>
        <dbReference type="EMBL" id="PYG87471.1"/>
    </source>
</evidence>
<feature type="transmembrane region" description="Helical" evidence="1">
    <location>
        <begin position="143"/>
        <end position="166"/>
    </location>
</feature>
<proteinExistence type="predicted"/>
<dbReference type="Proteomes" id="UP000248132">
    <property type="component" value="Unassembled WGS sequence"/>
</dbReference>